<dbReference type="SUPFAM" id="SSF48452">
    <property type="entry name" value="TPR-like"/>
    <property type="match status" value="1"/>
</dbReference>
<reference evidence="1" key="1">
    <citation type="submission" date="2020-08" db="EMBL/GenBank/DDBJ databases">
        <title>Genome public.</title>
        <authorList>
            <person name="Liu C."/>
            <person name="Sun Q."/>
        </authorList>
    </citation>
    <scope>NUCLEOTIDE SEQUENCE</scope>
    <source>
        <strain evidence="1">BX22</strain>
    </source>
</reference>
<keyword evidence="2" id="KW-1185">Reference proteome</keyword>
<dbReference type="EMBL" id="JACOOL010000008">
    <property type="protein sequence ID" value="MBC5637558.1"/>
    <property type="molecule type" value="Genomic_DNA"/>
</dbReference>
<evidence type="ECO:0000313" key="1">
    <source>
        <dbReference type="EMBL" id="MBC5637558.1"/>
    </source>
</evidence>
<dbReference type="InterPro" id="IPR011990">
    <property type="entry name" value="TPR-like_helical_dom_sf"/>
</dbReference>
<comment type="caution">
    <text evidence="1">The sequence shown here is derived from an EMBL/GenBank/DDBJ whole genome shotgun (WGS) entry which is preliminary data.</text>
</comment>
<proteinExistence type="predicted"/>
<organism evidence="1 2">
    <name type="scientific">Ornithinibacillus hominis</name>
    <dbReference type="NCBI Taxonomy" id="2763055"/>
    <lineage>
        <taxon>Bacteria</taxon>
        <taxon>Bacillati</taxon>
        <taxon>Bacillota</taxon>
        <taxon>Bacilli</taxon>
        <taxon>Bacillales</taxon>
        <taxon>Bacillaceae</taxon>
        <taxon>Ornithinibacillus</taxon>
    </lineage>
</organism>
<accession>A0A923L6U6</accession>
<gene>
    <name evidence="1" type="ORF">H8S33_12145</name>
</gene>
<sequence>MNHDDENIIIFPKYGMTLKEEGFQALQEKRYNDALSKLNELLQYNIHDHEVIIGKLMCLMELGHYQEAEELCESMIENKQDEHYFHYIHIYLTILFQTNKYDVLMDLIEVELASENLPTMLREQFTELYNMSEKMESDIVEKQSTIFIEELLEAVSLSNHEKQWQTITRLRSMEAELDNRVIQLLGQNEVHPVVKTAIFCWLQEQHVTKQVDVEKQGVKINVKPHDVPEIAMHPTFKGTLAHLHEVEQENPTLYHFLNQLLYRYFYVQYPILPPESDAELLAESLKMIGYQIMNQQGLPSMQDKGKVVVYRDDILTSEQLYLSIIEE</sequence>
<dbReference type="SUPFAM" id="SSF116965">
    <property type="entry name" value="Hypothetical protein MPN330"/>
    <property type="match status" value="1"/>
</dbReference>
<name>A0A923L6U6_9BACI</name>
<dbReference type="RefSeq" id="WP_186870264.1">
    <property type="nucleotide sequence ID" value="NZ_JACOOL010000008.1"/>
</dbReference>
<protein>
    <submittedName>
        <fullName evidence="1">Tetratricopeptide repeat protein</fullName>
    </submittedName>
</protein>
<dbReference type="Proteomes" id="UP000637359">
    <property type="component" value="Unassembled WGS sequence"/>
</dbReference>
<dbReference type="Gene3D" id="1.25.40.10">
    <property type="entry name" value="Tetratricopeptide repeat domain"/>
    <property type="match status" value="1"/>
</dbReference>
<dbReference type="Pfam" id="PF14559">
    <property type="entry name" value="TPR_19"/>
    <property type="match status" value="1"/>
</dbReference>
<evidence type="ECO:0000313" key="2">
    <source>
        <dbReference type="Proteomes" id="UP000637359"/>
    </source>
</evidence>
<dbReference type="AlphaFoldDB" id="A0A923L6U6"/>